<evidence type="ECO:0000256" key="1">
    <source>
        <dbReference type="ARBA" id="ARBA00010638"/>
    </source>
</evidence>
<protein>
    <recommendedName>
        <fullName evidence="5">5-formyltetrahydrofolate cyclo-ligase</fullName>
        <ecNumber evidence="5">6.3.3.2</ecNumber>
    </recommendedName>
</protein>
<feature type="binding site" evidence="4">
    <location>
        <begin position="133"/>
        <end position="141"/>
    </location>
    <ligand>
        <name>ATP</name>
        <dbReference type="ChEBI" id="CHEBI:30616"/>
    </ligand>
</feature>
<keyword evidence="5" id="KW-0479">Metal-binding</keyword>
<dbReference type="GO" id="GO:0005524">
    <property type="term" value="F:ATP binding"/>
    <property type="evidence" value="ECO:0007669"/>
    <property type="project" value="UniProtKB-KW"/>
</dbReference>
<feature type="binding site" evidence="4">
    <location>
        <position position="49"/>
    </location>
    <ligand>
        <name>substrate</name>
    </ligand>
</feature>
<organism evidence="6 7">
    <name type="scientific">Filibacter tadaridae</name>
    <dbReference type="NCBI Taxonomy" id="2483811"/>
    <lineage>
        <taxon>Bacteria</taxon>
        <taxon>Bacillati</taxon>
        <taxon>Bacillota</taxon>
        <taxon>Bacilli</taxon>
        <taxon>Bacillales</taxon>
        <taxon>Caryophanaceae</taxon>
        <taxon>Filibacter</taxon>
    </lineage>
</organism>
<feature type="binding site" evidence="4">
    <location>
        <position position="54"/>
    </location>
    <ligand>
        <name>substrate</name>
    </ligand>
</feature>
<dbReference type="EC" id="6.3.3.2" evidence="5"/>
<dbReference type="Proteomes" id="UP000270468">
    <property type="component" value="Unassembled WGS sequence"/>
</dbReference>
<dbReference type="PIRSF" id="PIRSF006806">
    <property type="entry name" value="FTHF_cligase"/>
    <property type="match status" value="1"/>
</dbReference>
<keyword evidence="3 4" id="KW-0067">ATP-binding</keyword>
<evidence type="ECO:0000313" key="6">
    <source>
        <dbReference type="EMBL" id="VDC32433.1"/>
    </source>
</evidence>
<keyword evidence="7" id="KW-1185">Reference proteome</keyword>
<evidence type="ECO:0000313" key="7">
    <source>
        <dbReference type="Proteomes" id="UP000270468"/>
    </source>
</evidence>
<reference evidence="6 7" key="1">
    <citation type="submission" date="2018-11" db="EMBL/GenBank/DDBJ databases">
        <authorList>
            <person name="Criscuolo A."/>
        </authorList>
    </citation>
    <scope>NUCLEOTIDE SEQUENCE [LARGE SCALE GENOMIC DNA]</scope>
    <source>
        <strain evidence="6">ATB-66</strain>
    </source>
</reference>
<dbReference type="RefSeq" id="WP_124071470.1">
    <property type="nucleotide sequence ID" value="NZ_CBCRXF010000002.1"/>
</dbReference>
<comment type="similarity">
    <text evidence="1 5">Belongs to the 5-formyltetrahydrofolate cyclo-ligase family.</text>
</comment>
<feature type="binding site" evidence="4">
    <location>
        <begin position="3"/>
        <end position="7"/>
    </location>
    <ligand>
        <name>ATP</name>
        <dbReference type="ChEBI" id="CHEBI:30616"/>
    </ligand>
</feature>
<dbReference type="SUPFAM" id="SSF100950">
    <property type="entry name" value="NagB/RpiA/CoA transferase-like"/>
    <property type="match status" value="1"/>
</dbReference>
<evidence type="ECO:0000256" key="5">
    <source>
        <dbReference type="RuleBase" id="RU361279"/>
    </source>
</evidence>
<dbReference type="Gene3D" id="3.40.50.10420">
    <property type="entry name" value="NagB/RpiA/CoA transferase-like"/>
    <property type="match status" value="1"/>
</dbReference>
<evidence type="ECO:0000256" key="3">
    <source>
        <dbReference type="ARBA" id="ARBA00022840"/>
    </source>
</evidence>
<dbReference type="InterPro" id="IPR002698">
    <property type="entry name" value="FTHF_cligase"/>
</dbReference>
<dbReference type="NCBIfam" id="TIGR02727">
    <property type="entry name" value="MTHFS_bact"/>
    <property type="match status" value="1"/>
</dbReference>
<comment type="cofactor">
    <cofactor evidence="5">
        <name>Mg(2+)</name>
        <dbReference type="ChEBI" id="CHEBI:18420"/>
    </cofactor>
</comment>
<sequence length="192" mass="21544">MSKKLLRTKILNQLKTMDSSQYQRLSQKIANQVIESDEFRESSTIGLTISKFPEVDTRPIIEAAWKNGKRVCVPKCNNDTRAMDFRTISSYDNLETVYMGLLEPIITETESVGKGNIDLQIVPGVVFSPEGYRIGFGGGYYDRYLPGFKGKILALAFEFQTGHKNVPKEMHDIPLGLIITENGFIRCKAGGK</sequence>
<dbReference type="AlphaFoldDB" id="A0A3P5XLA0"/>
<dbReference type="PANTHER" id="PTHR23407:SF1">
    <property type="entry name" value="5-FORMYLTETRAHYDROFOLATE CYCLO-LIGASE"/>
    <property type="match status" value="1"/>
</dbReference>
<dbReference type="InterPro" id="IPR037171">
    <property type="entry name" value="NagB/RpiA_transferase-like"/>
</dbReference>
<keyword evidence="5" id="KW-0460">Magnesium</keyword>
<keyword evidence="6" id="KW-0436">Ligase</keyword>
<dbReference type="GO" id="GO:0030272">
    <property type="term" value="F:5-formyltetrahydrofolate cyclo-ligase activity"/>
    <property type="evidence" value="ECO:0007669"/>
    <property type="project" value="UniProtKB-EC"/>
</dbReference>
<dbReference type="PANTHER" id="PTHR23407">
    <property type="entry name" value="ATPASE INHIBITOR/5-FORMYLTETRAHYDROFOLATE CYCLO-LIGASE"/>
    <property type="match status" value="1"/>
</dbReference>
<dbReference type="GO" id="GO:0009396">
    <property type="term" value="P:folic acid-containing compound biosynthetic process"/>
    <property type="evidence" value="ECO:0007669"/>
    <property type="project" value="TreeGrafter"/>
</dbReference>
<name>A0A3P5XLA0_9BACL</name>
<accession>A0A3P5XLA0</accession>
<evidence type="ECO:0000256" key="4">
    <source>
        <dbReference type="PIRSR" id="PIRSR006806-1"/>
    </source>
</evidence>
<dbReference type="OrthoDB" id="9801938at2"/>
<proteinExistence type="inferred from homology"/>
<gene>
    <name evidence="6" type="ORF">FILTAD_02661</name>
</gene>
<dbReference type="InterPro" id="IPR024185">
    <property type="entry name" value="FTHF_cligase-like_sf"/>
</dbReference>
<dbReference type="GO" id="GO:0046872">
    <property type="term" value="F:metal ion binding"/>
    <property type="evidence" value="ECO:0007669"/>
    <property type="project" value="UniProtKB-KW"/>
</dbReference>
<evidence type="ECO:0000256" key="2">
    <source>
        <dbReference type="ARBA" id="ARBA00022741"/>
    </source>
</evidence>
<dbReference type="Pfam" id="PF01812">
    <property type="entry name" value="5-FTHF_cyc-lig"/>
    <property type="match status" value="1"/>
</dbReference>
<comment type="catalytic activity">
    <reaction evidence="5">
        <text>(6S)-5-formyl-5,6,7,8-tetrahydrofolate + ATP = (6R)-5,10-methenyltetrahydrofolate + ADP + phosphate</text>
        <dbReference type="Rhea" id="RHEA:10488"/>
        <dbReference type="ChEBI" id="CHEBI:30616"/>
        <dbReference type="ChEBI" id="CHEBI:43474"/>
        <dbReference type="ChEBI" id="CHEBI:57455"/>
        <dbReference type="ChEBI" id="CHEBI:57457"/>
        <dbReference type="ChEBI" id="CHEBI:456216"/>
        <dbReference type="EC" id="6.3.3.2"/>
    </reaction>
</comment>
<dbReference type="GO" id="GO:0035999">
    <property type="term" value="P:tetrahydrofolate interconversion"/>
    <property type="evidence" value="ECO:0007669"/>
    <property type="project" value="TreeGrafter"/>
</dbReference>
<dbReference type="EMBL" id="UXAV01000044">
    <property type="protein sequence ID" value="VDC32433.1"/>
    <property type="molecule type" value="Genomic_DNA"/>
</dbReference>
<keyword evidence="2 4" id="KW-0547">Nucleotide-binding</keyword>